<dbReference type="SUPFAM" id="SSF55874">
    <property type="entry name" value="ATPase domain of HSP90 chaperone/DNA topoisomerase II/histidine kinase"/>
    <property type="match status" value="1"/>
</dbReference>
<dbReference type="EC" id="2.7.13.3" evidence="2"/>
<keyword evidence="6" id="KW-0472">Membrane</keyword>
<dbReference type="CDD" id="cd00075">
    <property type="entry name" value="HATPase"/>
    <property type="match status" value="1"/>
</dbReference>
<feature type="transmembrane region" description="Helical" evidence="6">
    <location>
        <begin position="40"/>
        <end position="57"/>
    </location>
</feature>
<reference evidence="8" key="1">
    <citation type="submission" date="2018-12" db="EMBL/GenBank/DDBJ databases">
        <authorList>
            <person name="Will S."/>
            <person name="Neumann-Schaal M."/>
            <person name="Henke P."/>
        </authorList>
    </citation>
    <scope>NUCLEOTIDE SEQUENCE</scope>
    <source>
        <strain evidence="8">PCC 7102</strain>
    </source>
</reference>
<protein>
    <recommendedName>
        <fullName evidence="2">histidine kinase</fullName>
        <ecNumber evidence="2">2.7.13.3</ecNumber>
    </recommendedName>
</protein>
<keyword evidence="9" id="KW-1185">Reference proteome</keyword>
<proteinExistence type="predicted"/>
<dbReference type="InterPro" id="IPR003594">
    <property type="entry name" value="HATPase_dom"/>
</dbReference>
<keyword evidence="5" id="KW-0902">Two-component regulatory system</keyword>
<dbReference type="GO" id="GO:0000155">
    <property type="term" value="F:phosphorelay sensor kinase activity"/>
    <property type="evidence" value="ECO:0007669"/>
    <property type="project" value="InterPro"/>
</dbReference>
<evidence type="ECO:0000256" key="3">
    <source>
        <dbReference type="ARBA" id="ARBA00022553"/>
    </source>
</evidence>
<comment type="caution">
    <text evidence="8">The sequence shown here is derived from an EMBL/GenBank/DDBJ whole genome shotgun (WGS) entry which is preliminary data.</text>
</comment>
<evidence type="ECO:0000256" key="5">
    <source>
        <dbReference type="ARBA" id="ARBA00023012"/>
    </source>
</evidence>
<dbReference type="PROSITE" id="PS50109">
    <property type="entry name" value="HIS_KIN"/>
    <property type="match status" value="1"/>
</dbReference>
<dbReference type="InterPro" id="IPR005467">
    <property type="entry name" value="His_kinase_dom"/>
</dbReference>
<dbReference type="CDD" id="cd00082">
    <property type="entry name" value="HisKA"/>
    <property type="match status" value="1"/>
</dbReference>
<evidence type="ECO:0000313" key="9">
    <source>
        <dbReference type="Proteomes" id="UP000271624"/>
    </source>
</evidence>
<keyword evidence="6" id="KW-0812">Transmembrane</keyword>
<dbReference type="AlphaFoldDB" id="A0A3S1CRB8"/>
<evidence type="ECO:0000313" key="8">
    <source>
        <dbReference type="EMBL" id="RUT09003.1"/>
    </source>
</evidence>
<evidence type="ECO:0000256" key="4">
    <source>
        <dbReference type="ARBA" id="ARBA00022777"/>
    </source>
</evidence>
<dbReference type="Pfam" id="PF02518">
    <property type="entry name" value="HATPase_c"/>
    <property type="match status" value="1"/>
</dbReference>
<dbReference type="Pfam" id="PF00512">
    <property type="entry name" value="HisKA"/>
    <property type="match status" value="1"/>
</dbReference>
<feature type="transmembrane region" description="Helical" evidence="6">
    <location>
        <begin position="64"/>
        <end position="83"/>
    </location>
</feature>
<dbReference type="RefSeq" id="WP_127079570.1">
    <property type="nucleotide sequence ID" value="NZ_RSCL01000002.1"/>
</dbReference>
<comment type="catalytic activity">
    <reaction evidence="1">
        <text>ATP + protein L-histidine = ADP + protein N-phospho-L-histidine.</text>
        <dbReference type="EC" id="2.7.13.3"/>
    </reaction>
</comment>
<feature type="transmembrane region" description="Helical" evidence="6">
    <location>
        <begin position="12"/>
        <end position="34"/>
    </location>
</feature>
<dbReference type="PANTHER" id="PTHR43547">
    <property type="entry name" value="TWO-COMPONENT HISTIDINE KINASE"/>
    <property type="match status" value="1"/>
</dbReference>
<dbReference type="PANTHER" id="PTHR43547:SF2">
    <property type="entry name" value="HYBRID SIGNAL TRANSDUCTION HISTIDINE KINASE C"/>
    <property type="match status" value="1"/>
</dbReference>
<dbReference type="InterPro" id="IPR036097">
    <property type="entry name" value="HisK_dim/P_sf"/>
</dbReference>
<dbReference type="InterPro" id="IPR036890">
    <property type="entry name" value="HATPase_C_sf"/>
</dbReference>
<dbReference type="InterPro" id="IPR003661">
    <property type="entry name" value="HisK_dim/P_dom"/>
</dbReference>
<keyword evidence="3" id="KW-0597">Phosphoprotein</keyword>
<dbReference type="PRINTS" id="PR00344">
    <property type="entry name" value="BCTRLSENSOR"/>
</dbReference>
<dbReference type="InterPro" id="IPR004358">
    <property type="entry name" value="Sig_transdc_His_kin-like_C"/>
</dbReference>
<dbReference type="SUPFAM" id="SSF47384">
    <property type="entry name" value="Homodimeric domain of signal transducing histidine kinase"/>
    <property type="match status" value="1"/>
</dbReference>
<gene>
    <name evidence="8" type="ORF">DSM106972_010560</name>
</gene>
<dbReference type="OrthoDB" id="418136at2"/>
<sequence length="373" mass="41388">MTSSQARAKSKYLRNGSYLIIAALFLILFIFEFATPPDFVFGYVYTVPILLAGSWFGSRATFKATFVAVFLTMLNVWIPVGSLITTSTLTNRIIASISLIVTGFLSQRLRRSEEAINLTKAKLEAQQKLVQLREDFASTLTHDLKTPLLGAIETLKAFQQEKFGAVSEPQQKVLATMVRSHDGSLQLLETLLDIYRNDTEGLKLNLEVLDLVAIAEQATSTLTDLAASRRVFISFRHGDSDFRSSLWVKGDALQLERVFTNLLVNAINHSQRGGIVEVVLEPQPSYQVVKILDTGAGIQPEQFPNLFERFYQGNSDRRAKGFGLGLYLSRQIVEAHGGIIWAENRESAKISSFSASSTNSGAIFGFKLPVYAF</sequence>
<dbReference type="SMART" id="SM00387">
    <property type="entry name" value="HATPase_c"/>
    <property type="match status" value="1"/>
</dbReference>
<keyword evidence="4 8" id="KW-0808">Transferase</keyword>
<organism evidence="8 9">
    <name type="scientific">Dulcicalothrix desertica PCC 7102</name>
    <dbReference type="NCBI Taxonomy" id="232991"/>
    <lineage>
        <taxon>Bacteria</taxon>
        <taxon>Bacillati</taxon>
        <taxon>Cyanobacteriota</taxon>
        <taxon>Cyanophyceae</taxon>
        <taxon>Nostocales</taxon>
        <taxon>Calotrichaceae</taxon>
        <taxon>Dulcicalothrix</taxon>
    </lineage>
</organism>
<dbReference type="EMBL" id="RSCL01000002">
    <property type="protein sequence ID" value="RUT09003.1"/>
    <property type="molecule type" value="Genomic_DNA"/>
</dbReference>
<keyword evidence="4 8" id="KW-0418">Kinase</keyword>
<evidence type="ECO:0000256" key="6">
    <source>
        <dbReference type="SAM" id="Phobius"/>
    </source>
</evidence>
<evidence type="ECO:0000256" key="2">
    <source>
        <dbReference type="ARBA" id="ARBA00012438"/>
    </source>
</evidence>
<evidence type="ECO:0000259" key="7">
    <source>
        <dbReference type="PROSITE" id="PS50109"/>
    </source>
</evidence>
<dbReference type="SMART" id="SM00388">
    <property type="entry name" value="HisKA"/>
    <property type="match status" value="1"/>
</dbReference>
<reference evidence="8" key="2">
    <citation type="journal article" date="2019" name="Genome Biol. Evol.">
        <title>Day and night: Metabolic profiles and evolutionary relationships of six axenic non-marine cyanobacteria.</title>
        <authorList>
            <person name="Will S.E."/>
            <person name="Henke P."/>
            <person name="Boedeker C."/>
            <person name="Huang S."/>
            <person name="Brinkmann H."/>
            <person name="Rohde M."/>
            <person name="Jarek M."/>
            <person name="Friedl T."/>
            <person name="Seufert S."/>
            <person name="Schumacher M."/>
            <person name="Overmann J."/>
            <person name="Neumann-Schaal M."/>
            <person name="Petersen J."/>
        </authorList>
    </citation>
    <scope>NUCLEOTIDE SEQUENCE [LARGE SCALE GENOMIC DNA]</scope>
    <source>
        <strain evidence="8">PCC 7102</strain>
    </source>
</reference>
<feature type="domain" description="Histidine kinase" evidence="7">
    <location>
        <begin position="139"/>
        <end position="372"/>
    </location>
</feature>
<dbReference type="Gene3D" id="3.30.565.10">
    <property type="entry name" value="Histidine kinase-like ATPase, C-terminal domain"/>
    <property type="match status" value="1"/>
</dbReference>
<name>A0A3S1CRB8_9CYAN</name>
<accession>A0A3S1CRB8</accession>
<keyword evidence="6" id="KW-1133">Transmembrane helix</keyword>
<dbReference type="Proteomes" id="UP000271624">
    <property type="component" value="Unassembled WGS sequence"/>
</dbReference>
<evidence type="ECO:0000256" key="1">
    <source>
        <dbReference type="ARBA" id="ARBA00000085"/>
    </source>
</evidence>
<dbReference type="Gene3D" id="1.10.287.130">
    <property type="match status" value="1"/>
</dbReference>